<evidence type="ECO:0000256" key="4">
    <source>
        <dbReference type="ARBA" id="ARBA00013948"/>
    </source>
</evidence>
<dbReference type="SUPFAM" id="SSF56112">
    <property type="entry name" value="Protein kinase-like (PK-like)"/>
    <property type="match status" value="1"/>
</dbReference>
<evidence type="ECO:0000256" key="9">
    <source>
        <dbReference type="ARBA" id="ARBA00048679"/>
    </source>
</evidence>
<comment type="function">
    <text evidence="1">Component of the EKC/KEOPS complex that is required for the formation of a threonylcarbamoyl group on adenosine at position 37 (t(6)A37) in tRNAs that read codons beginning with adenine. The complex is probably involved in the transfer of the threonylcarbamoyl moiety of threonylcarbamoyl-AMP (TC-AMP) to the N6 group of A37. BUD32 has ATPase activity in the context of the EKC/KEOPS complex and likely plays a supporting role to the catalytic subunit KAE1. The EKC/KEOPS complex also promotes both telomere uncapping and telomere elongation. The complex is required for efficient recruitment of transcriptional coactivators.</text>
</comment>
<evidence type="ECO:0000256" key="7">
    <source>
        <dbReference type="ARBA" id="ARBA00033194"/>
    </source>
</evidence>
<dbReference type="InterPro" id="IPR000719">
    <property type="entry name" value="Prot_kinase_dom"/>
</dbReference>
<comment type="catalytic activity">
    <reaction evidence="8">
        <text>L-threonyl-[protein] + ATP = O-phospho-L-threonyl-[protein] + ADP + H(+)</text>
        <dbReference type="Rhea" id="RHEA:46608"/>
        <dbReference type="Rhea" id="RHEA-COMP:11060"/>
        <dbReference type="Rhea" id="RHEA-COMP:11605"/>
        <dbReference type="ChEBI" id="CHEBI:15378"/>
        <dbReference type="ChEBI" id="CHEBI:30013"/>
        <dbReference type="ChEBI" id="CHEBI:30616"/>
        <dbReference type="ChEBI" id="CHEBI:61977"/>
        <dbReference type="ChEBI" id="CHEBI:456216"/>
        <dbReference type="EC" id="2.7.11.1"/>
    </reaction>
</comment>
<dbReference type="AlphaFoldDB" id="A0A8K0SQL5"/>
<gene>
    <name evidence="11" type="ORF">B0I35DRAFT_451778</name>
</gene>
<evidence type="ECO:0000256" key="8">
    <source>
        <dbReference type="ARBA" id="ARBA00047899"/>
    </source>
</evidence>
<keyword evidence="12" id="KW-1185">Reference proteome</keyword>
<name>A0A8K0SQL5_9HYPO</name>
<dbReference type="InterPro" id="IPR008266">
    <property type="entry name" value="Tyr_kinase_AS"/>
</dbReference>
<dbReference type="SMART" id="SM00220">
    <property type="entry name" value="S_TKc"/>
    <property type="match status" value="1"/>
</dbReference>
<dbReference type="GO" id="GO:0005524">
    <property type="term" value="F:ATP binding"/>
    <property type="evidence" value="ECO:0007669"/>
    <property type="project" value="InterPro"/>
</dbReference>
<evidence type="ECO:0000259" key="10">
    <source>
        <dbReference type="SMART" id="SM00220"/>
    </source>
</evidence>
<dbReference type="PROSITE" id="PS00109">
    <property type="entry name" value="PROTEIN_KINASE_TYR"/>
    <property type="match status" value="1"/>
</dbReference>
<dbReference type="EMBL" id="JAGPNK010000008">
    <property type="protein sequence ID" value="KAH7316993.1"/>
    <property type="molecule type" value="Genomic_DNA"/>
</dbReference>
<protein>
    <recommendedName>
        <fullName evidence="5">EKC/KEOPS complex subunit BUD32</fullName>
        <ecNumber evidence="3">2.7.11.1</ecNumber>
    </recommendedName>
    <alternativeName>
        <fullName evidence="6 7">Atypical Serine/threonine protein kinase BUD32</fullName>
    </alternativeName>
    <alternativeName>
        <fullName evidence="4">EKC/KEOPS complex subunit bud32</fullName>
    </alternativeName>
</protein>
<sequence>MDEELEEADPALEHLAKHVDNLAPDVVAIHVSPEGALISTSTRPEDDETFCPWYPPLGTIERPDGIGTILRSDLEELDRLGPMVDLVTPLRAPEPRKKLVFKYFFVEQRLRFTWEDANIWMRLPKHPNIVPFDKIVVDEIEGAFVGFTVAYITGGTLEDNQSREFKLKWLTQLISVVDDLNLNLGISHQDVAPRNLVVDDSTDSLMIFDFNFSAHIGEPEYDESRNDVKGVFFTLYEIITRDDTLRSVQHEQQNLSDLDKDWIKHPDVRLDRPVSEFRQVLQEWLETRKTGRQVAMYTEAPNFINWPTVPEPAPSEVIYESENGPITKMVVRQSFRRTKLVKQGKPVLSWERPAQSKLKPGQRLLETGEYIQES</sequence>
<dbReference type="Gene3D" id="1.10.510.10">
    <property type="entry name" value="Transferase(Phosphotransferase) domain 1"/>
    <property type="match status" value="1"/>
</dbReference>
<comment type="caution">
    <text evidence="11">The sequence shown here is derived from an EMBL/GenBank/DDBJ whole genome shotgun (WGS) entry which is preliminary data.</text>
</comment>
<accession>A0A8K0SQL5</accession>
<evidence type="ECO:0000256" key="2">
    <source>
        <dbReference type="ARBA" id="ARBA00011534"/>
    </source>
</evidence>
<dbReference type="EC" id="2.7.11.1" evidence="3"/>
<evidence type="ECO:0000256" key="6">
    <source>
        <dbReference type="ARBA" id="ARBA00030980"/>
    </source>
</evidence>
<proteinExistence type="predicted"/>
<dbReference type="GO" id="GO:0004674">
    <property type="term" value="F:protein serine/threonine kinase activity"/>
    <property type="evidence" value="ECO:0007669"/>
    <property type="project" value="UniProtKB-EC"/>
</dbReference>
<evidence type="ECO:0000313" key="11">
    <source>
        <dbReference type="EMBL" id="KAH7316993.1"/>
    </source>
</evidence>
<evidence type="ECO:0000256" key="3">
    <source>
        <dbReference type="ARBA" id="ARBA00012513"/>
    </source>
</evidence>
<comment type="subunit">
    <text evidence="2">Component of the EKC/KEOPS complex composed of at least BUD32, CGI121, GON7, KAE1 and PCC1; the whole complex dimerizes.</text>
</comment>
<evidence type="ECO:0000313" key="12">
    <source>
        <dbReference type="Proteomes" id="UP000813444"/>
    </source>
</evidence>
<evidence type="ECO:0000256" key="5">
    <source>
        <dbReference type="ARBA" id="ARBA00019973"/>
    </source>
</evidence>
<dbReference type="OrthoDB" id="4062651at2759"/>
<organism evidence="11 12">
    <name type="scientific">Stachybotrys elegans</name>
    <dbReference type="NCBI Taxonomy" id="80388"/>
    <lineage>
        <taxon>Eukaryota</taxon>
        <taxon>Fungi</taxon>
        <taxon>Dikarya</taxon>
        <taxon>Ascomycota</taxon>
        <taxon>Pezizomycotina</taxon>
        <taxon>Sordariomycetes</taxon>
        <taxon>Hypocreomycetidae</taxon>
        <taxon>Hypocreales</taxon>
        <taxon>Stachybotryaceae</taxon>
        <taxon>Stachybotrys</taxon>
    </lineage>
</organism>
<dbReference type="InterPro" id="IPR011009">
    <property type="entry name" value="Kinase-like_dom_sf"/>
</dbReference>
<dbReference type="Proteomes" id="UP000813444">
    <property type="component" value="Unassembled WGS sequence"/>
</dbReference>
<comment type="catalytic activity">
    <reaction evidence="9">
        <text>L-seryl-[protein] + ATP = O-phospho-L-seryl-[protein] + ADP + H(+)</text>
        <dbReference type="Rhea" id="RHEA:17989"/>
        <dbReference type="Rhea" id="RHEA-COMP:9863"/>
        <dbReference type="Rhea" id="RHEA-COMP:11604"/>
        <dbReference type="ChEBI" id="CHEBI:15378"/>
        <dbReference type="ChEBI" id="CHEBI:29999"/>
        <dbReference type="ChEBI" id="CHEBI:30616"/>
        <dbReference type="ChEBI" id="CHEBI:83421"/>
        <dbReference type="ChEBI" id="CHEBI:456216"/>
        <dbReference type="EC" id="2.7.11.1"/>
    </reaction>
</comment>
<evidence type="ECO:0000256" key="1">
    <source>
        <dbReference type="ARBA" id="ARBA00003747"/>
    </source>
</evidence>
<reference evidence="11" key="1">
    <citation type="journal article" date="2021" name="Nat. Commun.">
        <title>Genetic determinants of endophytism in the Arabidopsis root mycobiome.</title>
        <authorList>
            <person name="Mesny F."/>
            <person name="Miyauchi S."/>
            <person name="Thiergart T."/>
            <person name="Pickel B."/>
            <person name="Atanasova L."/>
            <person name="Karlsson M."/>
            <person name="Huettel B."/>
            <person name="Barry K.W."/>
            <person name="Haridas S."/>
            <person name="Chen C."/>
            <person name="Bauer D."/>
            <person name="Andreopoulos W."/>
            <person name="Pangilinan J."/>
            <person name="LaButti K."/>
            <person name="Riley R."/>
            <person name="Lipzen A."/>
            <person name="Clum A."/>
            <person name="Drula E."/>
            <person name="Henrissat B."/>
            <person name="Kohler A."/>
            <person name="Grigoriev I.V."/>
            <person name="Martin F.M."/>
            <person name="Hacquard S."/>
        </authorList>
    </citation>
    <scope>NUCLEOTIDE SEQUENCE</scope>
    <source>
        <strain evidence="11">MPI-CAGE-CH-0235</strain>
    </source>
</reference>
<feature type="domain" description="Protein kinase" evidence="10">
    <location>
        <begin position="74"/>
        <end position="348"/>
    </location>
</feature>